<accession>A0A7G9WJC2</accession>
<sequence>MLEASILPAAKPINQGKPRRRGCKCTPKERAAHLRTKIISLLLVGAVAAGSLGLVSASALPQTTAAMQSSDKVPVSMQLRLPFCSTKDLLPCGSEAVSTLMLLHYWGIPASLDNVAASLKKAPLVKQGTSCTGPDPEKVFVGDPHKKGSAGCFAPPLVQLFSQFLPPLLRAQDATGTELEQLAKESLSAGEPVLIWATADMAEPSASIHWSLPDGSICDWPQNTVCMVLVGYDETSYWLEDPSSETGPTRWSKELVKKRYEAIGSHCLTVRKAK</sequence>
<keyword evidence="1" id="KW-0472">Membrane</keyword>
<dbReference type="InterPro" id="IPR039564">
    <property type="entry name" value="Peptidase_C39-like"/>
</dbReference>
<organism evidence="3 4">
    <name type="scientific">Caproicibacterium amylolyticum</name>
    <dbReference type="NCBI Taxonomy" id="2766537"/>
    <lineage>
        <taxon>Bacteria</taxon>
        <taxon>Bacillati</taxon>
        <taxon>Bacillota</taxon>
        <taxon>Clostridia</taxon>
        <taxon>Eubacteriales</taxon>
        <taxon>Oscillospiraceae</taxon>
        <taxon>Caproicibacterium</taxon>
    </lineage>
</organism>
<keyword evidence="1" id="KW-0812">Transmembrane</keyword>
<feature type="domain" description="Peptidase C39-like" evidence="2">
    <location>
        <begin position="96"/>
        <end position="242"/>
    </location>
</feature>
<feature type="transmembrane region" description="Helical" evidence="1">
    <location>
        <begin position="38"/>
        <end position="60"/>
    </location>
</feature>
<evidence type="ECO:0000259" key="2">
    <source>
        <dbReference type="Pfam" id="PF13529"/>
    </source>
</evidence>
<dbReference type="Gene3D" id="3.90.70.10">
    <property type="entry name" value="Cysteine proteinases"/>
    <property type="match status" value="1"/>
</dbReference>
<gene>
    <name evidence="3" type="ORF">H6X83_03885</name>
</gene>
<proteinExistence type="predicted"/>
<dbReference type="RefSeq" id="WP_212507852.1">
    <property type="nucleotide sequence ID" value="NZ_CP060696.1"/>
</dbReference>
<dbReference type="Pfam" id="PF13529">
    <property type="entry name" value="Peptidase_C39_2"/>
    <property type="match status" value="1"/>
</dbReference>
<dbReference type="AlphaFoldDB" id="A0A7G9WJC2"/>
<protein>
    <submittedName>
        <fullName evidence="3">C39 family peptidase</fullName>
    </submittedName>
</protein>
<dbReference type="Proteomes" id="UP000516046">
    <property type="component" value="Chromosome"/>
</dbReference>
<evidence type="ECO:0000313" key="4">
    <source>
        <dbReference type="Proteomes" id="UP000516046"/>
    </source>
</evidence>
<evidence type="ECO:0000313" key="3">
    <source>
        <dbReference type="EMBL" id="QNO18784.1"/>
    </source>
</evidence>
<keyword evidence="1" id="KW-1133">Transmembrane helix</keyword>
<evidence type="ECO:0000256" key="1">
    <source>
        <dbReference type="SAM" id="Phobius"/>
    </source>
</evidence>
<name>A0A7G9WJC2_9FIRM</name>
<reference evidence="3 4" key="1">
    <citation type="submission" date="2020-08" db="EMBL/GenBank/DDBJ databases">
        <authorList>
            <person name="Ren C."/>
            <person name="Gu Y."/>
            <person name="Xu Y."/>
        </authorList>
    </citation>
    <scope>NUCLEOTIDE SEQUENCE [LARGE SCALE GENOMIC DNA]</scope>
    <source>
        <strain evidence="3 4">LBM18003</strain>
    </source>
</reference>
<dbReference type="KEGG" id="caml:H6X83_03885"/>
<dbReference type="PANTHER" id="PTHR37806">
    <property type="entry name" value="LMO0724 PROTEIN"/>
    <property type="match status" value="1"/>
</dbReference>
<dbReference type="EMBL" id="CP060696">
    <property type="protein sequence ID" value="QNO18784.1"/>
    <property type="molecule type" value="Genomic_DNA"/>
</dbReference>
<keyword evidence="4" id="KW-1185">Reference proteome</keyword>
<dbReference type="PANTHER" id="PTHR37806:SF1">
    <property type="entry name" value="PEPTIDASE C39-LIKE DOMAIN-CONTAINING PROTEIN"/>
    <property type="match status" value="1"/>
</dbReference>